<dbReference type="Proteomes" id="UP000701801">
    <property type="component" value="Unassembled WGS sequence"/>
</dbReference>
<name>A0A9N9LUS4_9HELO</name>
<evidence type="ECO:0000313" key="4">
    <source>
        <dbReference type="Proteomes" id="UP000701801"/>
    </source>
</evidence>
<feature type="transmembrane region" description="Helical" evidence="2">
    <location>
        <begin position="164"/>
        <end position="185"/>
    </location>
</feature>
<dbReference type="AlphaFoldDB" id="A0A9N9LUS4"/>
<gene>
    <name evidence="3" type="ORF">HYALB_00013259</name>
</gene>
<feature type="compositionally biased region" description="Polar residues" evidence="1">
    <location>
        <begin position="86"/>
        <end position="97"/>
    </location>
</feature>
<evidence type="ECO:0000256" key="1">
    <source>
        <dbReference type="SAM" id="MobiDB-lite"/>
    </source>
</evidence>
<feature type="transmembrane region" description="Helical" evidence="2">
    <location>
        <begin position="681"/>
        <end position="704"/>
    </location>
</feature>
<keyword evidence="2" id="KW-1133">Transmembrane helix</keyword>
<reference evidence="3" key="1">
    <citation type="submission" date="2021-07" db="EMBL/GenBank/DDBJ databases">
        <authorList>
            <person name="Durling M."/>
        </authorList>
    </citation>
    <scope>NUCLEOTIDE SEQUENCE</scope>
</reference>
<accession>A0A9N9LUS4</accession>
<feature type="transmembrane region" description="Helical" evidence="2">
    <location>
        <begin position="256"/>
        <end position="274"/>
    </location>
</feature>
<feature type="region of interest" description="Disordered" evidence="1">
    <location>
        <begin position="1"/>
        <end position="118"/>
    </location>
</feature>
<dbReference type="OrthoDB" id="3692311at2759"/>
<sequence>MSSTKESRIGQAMSVDDSIILPSPLIRDPPNLPRKPPHSRTSSRSSESEVSRVGSDSSRPPPSIPSSFASKTSRYRSNEKPPLSADNPQRLSGITLRSHSREKSRTFAIDPNGLPEDRTDSIDFAATNNVPYDQSIQEKPQAPVLVGTPQSLDMDRKEWWKRSIGDIVPMLFTVPFFVIVATIMLAHKKPVTPALFTRLNELSKVIATIFPLEFSISVGRAFVKYVNYKLEQGTTLGLLERLVNSRTVLGAVRTQVRLGFIPLLSIPIIALWMVSPIGSQAALRMVTTTLAPIVSPSKISYLSTRQPNYAGSSQFETSWFPGFTSLFSAALVAPGIVKTGPMDLWGNVKIPMLSGLANLQEDTNGWRYIPKENFSVTYASLFGIPYSELPDGNSTFNIESTYIELTCGNRTSAPTRGANGFTNPGLIGGNGEFRSGANITENTNWALGYQGQDLKDLLPDTDRNASQCLDCLRNDFTTTKEVPGTLLYQDFTGTSKVVSIYCVPSQVYVESMVQCTKSPHLQPTCSVFAQRTSILAQPPPVTLLSFNSTLNGLTSLLPQCTRRLQDTIQNYLVSPLSNNFIESTPTPRHLSNQTSPPSNDESRITTVEMQDFSIRLSQLLNTFLEGSTANATSYLTDTLPLSDTAPATSPTLLTNTITSRAQTLTVPASHISLIPIFICNWPWAIVFLVSSCVLLFASVFAAYIRRKTLTRDFLPYVGNLVSQGRDVDVPRGNFRTEGLERSKAISGLKVRLGDVGDVEEGRGGWEVGTGVRVGVGRLGITNWDGQKEGRLEKGQLYL</sequence>
<keyword evidence="2" id="KW-0472">Membrane</keyword>
<dbReference type="EMBL" id="CAJVRM010000371">
    <property type="protein sequence ID" value="CAG8980253.1"/>
    <property type="molecule type" value="Genomic_DNA"/>
</dbReference>
<feature type="region of interest" description="Disordered" evidence="1">
    <location>
        <begin position="583"/>
        <end position="602"/>
    </location>
</feature>
<evidence type="ECO:0000256" key="2">
    <source>
        <dbReference type="SAM" id="Phobius"/>
    </source>
</evidence>
<proteinExistence type="predicted"/>
<comment type="caution">
    <text evidence="3">The sequence shown here is derived from an EMBL/GenBank/DDBJ whole genome shotgun (WGS) entry which is preliminary data.</text>
</comment>
<evidence type="ECO:0000313" key="3">
    <source>
        <dbReference type="EMBL" id="CAG8980253.1"/>
    </source>
</evidence>
<keyword evidence="2" id="KW-0812">Transmembrane</keyword>
<protein>
    <submittedName>
        <fullName evidence="3">Uncharacterized protein</fullName>
    </submittedName>
</protein>
<feature type="transmembrane region" description="Helical" evidence="2">
    <location>
        <begin position="205"/>
        <end position="223"/>
    </location>
</feature>
<organism evidence="3 4">
    <name type="scientific">Hymenoscyphus albidus</name>
    <dbReference type="NCBI Taxonomy" id="595503"/>
    <lineage>
        <taxon>Eukaryota</taxon>
        <taxon>Fungi</taxon>
        <taxon>Dikarya</taxon>
        <taxon>Ascomycota</taxon>
        <taxon>Pezizomycotina</taxon>
        <taxon>Leotiomycetes</taxon>
        <taxon>Helotiales</taxon>
        <taxon>Helotiaceae</taxon>
        <taxon>Hymenoscyphus</taxon>
    </lineage>
</organism>
<keyword evidence="4" id="KW-1185">Reference proteome</keyword>